<keyword evidence="2" id="KW-0812">Transmembrane</keyword>
<accession>A0A2S4KVY6</accession>
<keyword evidence="2" id="KW-0472">Membrane</keyword>
<name>A0A2S4KVY6_9HYPO</name>
<evidence type="ECO:0000256" key="2">
    <source>
        <dbReference type="SAM" id="Phobius"/>
    </source>
</evidence>
<feature type="transmembrane region" description="Helical" evidence="2">
    <location>
        <begin position="134"/>
        <end position="153"/>
    </location>
</feature>
<feature type="region of interest" description="Disordered" evidence="1">
    <location>
        <begin position="476"/>
        <end position="495"/>
    </location>
</feature>
<feature type="transmembrane region" description="Helical" evidence="2">
    <location>
        <begin position="221"/>
        <end position="242"/>
    </location>
</feature>
<dbReference type="EMBL" id="PKSG01000528">
    <property type="protein sequence ID" value="POR34358.1"/>
    <property type="molecule type" value="Genomic_DNA"/>
</dbReference>
<comment type="caution">
    <text evidence="3">The sequence shown here is derived from an EMBL/GenBank/DDBJ whole genome shotgun (WGS) entry which is preliminary data.</text>
</comment>
<dbReference type="Proteomes" id="UP000237481">
    <property type="component" value="Unassembled WGS sequence"/>
</dbReference>
<feature type="compositionally biased region" description="Polar residues" evidence="1">
    <location>
        <begin position="559"/>
        <end position="584"/>
    </location>
</feature>
<evidence type="ECO:0000256" key="1">
    <source>
        <dbReference type="SAM" id="MobiDB-lite"/>
    </source>
</evidence>
<dbReference type="InterPro" id="IPR018830">
    <property type="entry name" value="DUF2434"/>
</dbReference>
<evidence type="ECO:0000313" key="4">
    <source>
        <dbReference type="Proteomes" id="UP000237481"/>
    </source>
</evidence>
<feature type="transmembrane region" description="Helical" evidence="2">
    <location>
        <begin position="165"/>
        <end position="187"/>
    </location>
</feature>
<feature type="transmembrane region" description="Helical" evidence="2">
    <location>
        <begin position="91"/>
        <end position="113"/>
    </location>
</feature>
<feature type="transmembrane region" description="Helical" evidence="2">
    <location>
        <begin position="262"/>
        <end position="282"/>
    </location>
</feature>
<dbReference type="OrthoDB" id="5308502at2759"/>
<dbReference type="STRING" id="94208.A0A2S4KVY6"/>
<protein>
    <submittedName>
        <fullName evidence="3">Uncharacterized protein</fullName>
    </submittedName>
</protein>
<reference evidence="3 4" key="1">
    <citation type="submission" date="2018-01" db="EMBL/GenBank/DDBJ databases">
        <title>Harnessing the power of phylogenomics to disentangle the directionality and signatures of interkingdom host jumping in the parasitic fungal genus Tolypocladium.</title>
        <authorList>
            <person name="Quandt C.A."/>
            <person name="Patterson W."/>
            <person name="Spatafora J.W."/>
        </authorList>
    </citation>
    <scope>NUCLEOTIDE SEQUENCE [LARGE SCALE GENOMIC DNA]</scope>
    <source>
        <strain evidence="3 4">NRBC 100945</strain>
    </source>
</reference>
<dbReference type="Pfam" id="PF10361">
    <property type="entry name" value="DUF2434"/>
    <property type="match status" value="1"/>
</dbReference>
<organism evidence="3 4">
    <name type="scientific">Tolypocladium paradoxum</name>
    <dbReference type="NCBI Taxonomy" id="94208"/>
    <lineage>
        <taxon>Eukaryota</taxon>
        <taxon>Fungi</taxon>
        <taxon>Dikarya</taxon>
        <taxon>Ascomycota</taxon>
        <taxon>Pezizomycotina</taxon>
        <taxon>Sordariomycetes</taxon>
        <taxon>Hypocreomycetidae</taxon>
        <taxon>Hypocreales</taxon>
        <taxon>Ophiocordycipitaceae</taxon>
        <taxon>Tolypocladium</taxon>
    </lineage>
</organism>
<keyword evidence="2" id="KW-1133">Transmembrane helix</keyword>
<proteinExistence type="predicted"/>
<feature type="region of interest" description="Disordered" evidence="1">
    <location>
        <begin position="521"/>
        <end position="584"/>
    </location>
</feature>
<gene>
    <name evidence="3" type="ORF">TPAR_05435</name>
</gene>
<feature type="transmembrane region" description="Helical" evidence="2">
    <location>
        <begin position="303"/>
        <end position="326"/>
    </location>
</feature>
<evidence type="ECO:0000313" key="3">
    <source>
        <dbReference type="EMBL" id="POR34358.1"/>
    </source>
</evidence>
<feature type="transmembrane region" description="Helical" evidence="2">
    <location>
        <begin position="346"/>
        <end position="367"/>
    </location>
</feature>
<sequence>MGIKFDIFDARDLLAFPGGDNATDTVFGGVHFNLTTLNYWNYTYYSNRTLSNGSECWLTFEPYEPQLLRTNGSFVNATSCYSSINPIHARGYTGIGFAVFFGLALVLSITLLAKHGALYLPKERRFYPIGRRWQWYWACFVCACALVSLFTNVDIDRYYLQELPIILSVFFWFLMCQGTLALTWEAVRHWGSWLERQCVDPNPFIYRDGDRRSQIEFWMPLWFYFWVWMNFFLVVPRSWNFASYQRSPEQTAEFAIPSATGARFKAGAFCLVVAWLTIIFSLRHSVKHYKPRNRGIFNRARGFIRAVPLRFALIILLSLALIAYQTLISFVWEFSIIRFDGVVPVIFAWGFGPSLLILYIQIAYGFASPNEDKELIRQRRERGDMINRELGIVKRPAWWRRVRGEHLGTLRDKIVRNVNEVGGERGVGRRVEDDVERHAREDAARNALNDDGGIELSSIHQADPSANPRVDRAGARALPTSLPYTGKNERRQKERAVEEAATVLFPSELGAQRARRAAYLMEVGPPPPPYTDEQRRASEAGHPVTAQRPASEAEHPVTAQRTNSMSTTSSVNGPPQQVRSMLDI</sequence>
<keyword evidence="4" id="KW-1185">Reference proteome</keyword>
<dbReference type="AlphaFoldDB" id="A0A2S4KVY6"/>